<dbReference type="GO" id="GO:0003725">
    <property type="term" value="F:double-stranded RNA binding"/>
    <property type="evidence" value="ECO:0007669"/>
    <property type="project" value="InterPro"/>
</dbReference>
<reference evidence="12 13" key="1">
    <citation type="journal article" date="2008" name="J. Bacteriol.">
        <title>The complete genome sequence of Thermococcus onnurineus NA1 reveals a mixed heterotrophic and carboxydotrophic metabolism.</title>
        <authorList>
            <person name="Lee H.S."/>
            <person name="Kang S.G."/>
            <person name="Bae S.S."/>
            <person name="Lim J.K."/>
            <person name="Cho Y."/>
            <person name="Kim Y.J."/>
            <person name="Jeon J.H."/>
            <person name="Cha S.S."/>
            <person name="Kwon K.K."/>
            <person name="Kim H.T."/>
            <person name="Park C.J."/>
            <person name="Lee H.W."/>
            <person name="Kim S.I."/>
            <person name="Chun J."/>
            <person name="Colwell R.R."/>
            <person name="Kim S.J."/>
            <person name="Lee J.H."/>
        </authorList>
    </citation>
    <scope>NUCLEOTIDE SEQUENCE [LARGE SCALE GENOMIC DNA]</scope>
    <source>
        <strain evidence="12 13">NA1</strain>
    </source>
</reference>
<dbReference type="SUPFAM" id="SSF53067">
    <property type="entry name" value="Actin-like ATPase domain"/>
    <property type="match status" value="1"/>
</dbReference>
<comment type="catalytic activity">
    <reaction evidence="7">
        <text>C-terminal L-cysteinyl-[HypE protein] + carbamoyl phosphate + ATP + H2O = C-terminal S-carboxamide-L-cysteinyl-[HypE protein] + AMP + phosphate + diphosphate + H(+)</text>
        <dbReference type="Rhea" id="RHEA:55636"/>
        <dbReference type="Rhea" id="RHEA-COMP:14247"/>
        <dbReference type="Rhea" id="RHEA-COMP:14392"/>
        <dbReference type="ChEBI" id="CHEBI:15377"/>
        <dbReference type="ChEBI" id="CHEBI:15378"/>
        <dbReference type="ChEBI" id="CHEBI:30616"/>
        <dbReference type="ChEBI" id="CHEBI:33019"/>
        <dbReference type="ChEBI" id="CHEBI:43474"/>
        <dbReference type="ChEBI" id="CHEBI:58228"/>
        <dbReference type="ChEBI" id="CHEBI:76913"/>
        <dbReference type="ChEBI" id="CHEBI:139126"/>
        <dbReference type="ChEBI" id="CHEBI:456215"/>
    </reaction>
</comment>
<dbReference type="Gene3D" id="3.30.420.40">
    <property type="match status" value="1"/>
</dbReference>
<dbReference type="Proteomes" id="UP000002727">
    <property type="component" value="Chromosome"/>
</dbReference>
<dbReference type="InterPro" id="IPR036046">
    <property type="entry name" value="Acylphosphatase-like_dom_sf"/>
</dbReference>
<dbReference type="GO" id="GO:0016874">
    <property type="term" value="F:ligase activity"/>
    <property type="evidence" value="ECO:0007669"/>
    <property type="project" value="UniProtKB-UniRule"/>
</dbReference>
<comment type="catalytic activity">
    <reaction evidence="9">
        <text>an acyl phosphate + H2O = a carboxylate + phosphate + H(+)</text>
        <dbReference type="Rhea" id="RHEA:14965"/>
        <dbReference type="ChEBI" id="CHEBI:15377"/>
        <dbReference type="ChEBI" id="CHEBI:15378"/>
        <dbReference type="ChEBI" id="CHEBI:29067"/>
        <dbReference type="ChEBI" id="CHEBI:43474"/>
        <dbReference type="ChEBI" id="CHEBI:59918"/>
        <dbReference type="EC" id="3.6.1.7"/>
    </reaction>
</comment>
<evidence type="ECO:0000256" key="3">
    <source>
        <dbReference type="ARBA" id="ARBA00022598"/>
    </source>
</evidence>
<evidence type="ECO:0000256" key="4">
    <source>
        <dbReference type="ARBA" id="ARBA00022723"/>
    </source>
</evidence>
<keyword evidence="5" id="KW-0863">Zinc-finger</keyword>
<protein>
    <recommendedName>
        <fullName evidence="8">Carbamoyltransferase</fullName>
        <ecNumber evidence="8">6.2.-.-</ecNumber>
    </recommendedName>
</protein>
<dbReference type="EMBL" id="CP000855">
    <property type="protein sequence ID" value="ACJ15771.1"/>
    <property type="molecule type" value="Genomic_DNA"/>
</dbReference>
<evidence type="ECO:0000256" key="2">
    <source>
        <dbReference type="ARBA" id="ARBA00008097"/>
    </source>
</evidence>
<dbReference type="Pfam" id="PF22521">
    <property type="entry name" value="HypF_C_2"/>
    <property type="match status" value="1"/>
</dbReference>
<dbReference type="Pfam" id="PF07503">
    <property type="entry name" value="zf-HYPF"/>
    <property type="match status" value="2"/>
</dbReference>
<accession>B6YT84</accession>
<evidence type="ECO:0000256" key="6">
    <source>
        <dbReference type="ARBA" id="ARBA00022833"/>
    </source>
</evidence>
<dbReference type="InterPro" id="IPR011125">
    <property type="entry name" value="Znf_HypF"/>
</dbReference>
<dbReference type="Pfam" id="PF01300">
    <property type="entry name" value="Sua5_yciO_yrdC"/>
    <property type="match status" value="1"/>
</dbReference>
<dbReference type="PROSITE" id="PS51163">
    <property type="entry name" value="YRDC"/>
    <property type="match status" value="1"/>
</dbReference>
<dbReference type="PROSITE" id="PS51160">
    <property type="entry name" value="ACYLPHOSPHATASE_3"/>
    <property type="match status" value="1"/>
</dbReference>
<dbReference type="PIRSF" id="PIRSF006256">
    <property type="entry name" value="CMPcnvr_hdrg_mat"/>
    <property type="match status" value="1"/>
</dbReference>
<dbReference type="InterPro" id="IPR043129">
    <property type="entry name" value="ATPase_NBD"/>
</dbReference>
<keyword evidence="3" id="KW-0436">Ligase</keyword>
<evidence type="ECO:0000313" key="12">
    <source>
        <dbReference type="EMBL" id="ACJ15771.1"/>
    </source>
</evidence>
<dbReference type="GO" id="GO:0051604">
    <property type="term" value="P:protein maturation"/>
    <property type="evidence" value="ECO:0007669"/>
    <property type="project" value="TreeGrafter"/>
</dbReference>
<dbReference type="Gene3D" id="3.90.870.50">
    <property type="match status" value="1"/>
</dbReference>
<dbReference type="Pfam" id="PF00708">
    <property type="entry name" value="Acylphosphatase"/>
    <property type="match status" value="1"/>
</dbReference>
<dbReference type="PANTHER" id="PTHR42959:SF1">
    <property type="entry name" value="CARBAMOYLTRANSFERASE HYPF"/>
    <property type="match status" value="1"/>
</dbReference>
<organism evidence="12 13">
    <name type="scientific">Thermococcus onnurineus (strain NA1)</name>
    <dbReference type="NCBI Taxonomy" id="523850"/>
    <lineage>
        <taxon>Archaea</taxon>
        <taxon>Methanobacteriati</taxon>
        <taxon>Methanobacteriota</taxon>
        <taxon>Thermococci</taxon>
        <taxon>Thermococcales</taxon>
        <taxon>Thermococcaceae</taxon>
        <taxon>Thermococcus</taxon>
    </lineage>
</organism>
<dbReference type="InterPro" id="IPR055128">
    <property type="entry name" value="HypF_C_2"/>
</dbReference>
<gene>
    <name evidence="12" type="ordered locus">TON_0286</name>
</gene>
<keyword evidence="6" id="KW-0862">Zinc</keyword>
<dbReference type="InterPro" id="IPR001792">
    <property type="entry name" value="Acylphosphatase-like_dom"/>
</dbReference>
<evidence type="ECO:0000256" key="5">
    <source>
        <dbReference type="ARBA" id="ARBA00022771"/>
    </source>
</evidence>
<dbReference type="UniPathway" id="UPA00335"/>
<dbReference type="InterPro" id="IPR017945">
    <property type="entry name" value="DHBP_synth_RibB-like_a/b_dom"/>
</dbReference>
<proteinExistence type="inferred from homology"/>
<dbReference type="STRING" id="523850.TON_0286"/>
<evidence type="ECO:0000256" key="8">
    <source>
        <dbReference type="PIRNR" id="PIRNR006256"/>
    </source>
</evidence>
<keyword evidence="9" id="KW-0378">Hydrolase</keyword>
<dbReference type="InterPro" id="IPR006070">
    <property type="entry name" value="Sua5-like_dom"/>
</dbReference>
<dbReference type="InterPro" id="IPR051060">
    <property type="entry name" value="Carbamoyltrans_HypF-like"/>
</dbReference>
<dbReference type="EC" id="6.2.-.-" evidence="8"/>
<dbReference type="HOGENOM" id="CLU_009164_0_0_2"/>
<dbReference type="eggNOG" id="arCOG01187">
    <property type="taxonomic scope" value="Archaea"/>
</dbReference>
<dbReference type="KEGG" id="ton:TON_0286"/>
<dbReference type="GO" id="GO:0008270">
    <property type="term" value="F:zinc ion binding"/>
    <property type="evidence" value="ECO:0007669"/>
    <property type="project" value="UniProtKB-KW"/>
</dbReference>
<dbReference type="AlphaFoldDB" id="B6YT84"/>
<evidence type="ECO:0000313" key="13">
    <source>
        <dbReference type="Proteomes" id="UP000002727"/>
    </source>
</evidence>
<feature type="domain" description="YrdC-like" evidence="11">
    <location>
        <begin position="243"/>
        <end position="429"/>
    </location>
</feature>
<dbReference type="GO" id="GO:0003998">
    <property type="term" value="F:acylphosphatase activity"/>
    <property type="evidence" value="ECO:0007669"/>
    <property type="project" value="UniProtKB-EC"/>
</dbReference>
<evidence type="ECO:0000256" key="1">
    <source>
        <dbReference type="ARBA" id="ARBA00004711"/>
    </source>
</evidence>
<evidence type="ECO:0000256" key="9">
    <source>
        <dbReference type="PROSITE-ProRule" id="PRU00520"/>
    </source>
</evidence>
<feature type="domain" description="Acylphosphatase-like" evidence="10">
    <location>
        <begin position="46"/>
        <end position="133"/>
    </location>
</feature>
<dbReference type="NCBIfam" id="TIGR00143">
    <property type="entry name" value="hypF"/>
    <property type="match status" value="1"/>
</dbReference>
<feature type="active site" evidence="9">
    <location>
        <position position="61"/>
    </location>
</feature>
<dbReference type="PATRIC" id="fig|523850.10.peg.288"/>
<comment type="pathway">
    <text evidence="1">Protein modification; [NiFe] hydrogenase maturation.</text>
</comment>
<dbReference type="Gene3D" id="3.30.110.120">
    <property type="match status" value="1"/>
</dbReference>
<dbReference type="Pfam" id="PF17788">
    <property type="entry name" value="HypF_C"/>
    <property type="match status" value="1"/>
</dbReference>
<evidence type="ECO:0000256" key="7">
    <source>
        <dbReference type="ARBA" id="ARBA00048220"/>
    </source>
</evidence>
<keyword evidence="13" id="KW-1185">Reference proteome</keyword>
<evidence type="ECO:0000259" key="10">
    <source>
        <dbReference type="PROSITE" id="PS51160"/>
    </source>
</evidence>
<dbReference type="InterPro" id="IPR041440">
    <property type="entry name" value="HypF_C"/>
</dbReference>
<dbReference type="SUPFAM" id="SSF55821">
    <property type="entry name" value="YrdC/RibB"/>
    <property type="match status" value="1"/>
</dbReference>
<dbReference type="SUPFAM" id="SSF54975">
    <property type="entry name" value="Acylphosphatase/BLUF domain-like"/>
    <property type="match status" value="1"/>
</dbReference>
<feature type="active site" evidence="9">
    <location>
        <position position="79"/>
    </location>
</feature>
<comment type="similarity">
    <text evidence="2 8">Belongs to the carbamoyltransferase HypF family.</text>
</comment>
<dbReference type="PANTHER" id="PTHR42959">
    <property type="entry name" value="CARBAMOYLTRANSFERASE"/>
    <property type="match status" value="1"/>
</dbReference>
<dbReference type="InterPro" id="IPR004421">
    <property type="entry name" value="Carbamoyltransferase_HypF"/>
</dbReference>
<name>B6YT84_THEON</name>
<sequence>MQHLLQIWGFVLTPKVQNSFQVFNFWFQKPIKTVKTKKKAVRGMKAYRLHVQGIVQAVGFRPFVYRIAHEHGLRGYVKNLGDAGVEIVVEGPEKDIGAFLLDLREKLPPLAKIEKIKKREIPIQGFDRFYIEKSSQGGSGGDSIIPPDIAICEDCLRELFDPTNKRYMYPFIVCTNCGPRFTIIEDLPYDRVNTTMREFPMCDFCESEYKDPLNRRYHAEPVCCPVCGPSYRLYTNDGEELIGDPLKKAAELIDNGYIVAIKGIGGIHLACDATREDVVAELRKRIHRPQKPFAIMAKDVETIEEFAFISPEELEELKSYRRPIMTLRKKEPFPLPENLAPGLHTIGVMLPYAGTHYILFHYSKTPVYVMTSANYPGMPMVKDNERAFEELKDVADYFLLHNRKILNRADDSVVRFVNGRRAVIRRSRGFVPLPIEIPFDYRGLAVGAELMNAFGVTKNGKIYPSQYIGNTSKVEVLEFMREAVEHFKRILRVRDFDLIVADLHPGYNTTKLAMEMANELGVEFLQVQHHYAHIASIMAEHNLDEIVGIAVDGVGYGTDGHTWGGEVIYLSYEDVERLAHIDYYPLPGGDLASYYPLRALMGILSKVYGIEELEEVIEKCCPKAIESLRYGKVEFNVVLTQLAKEVNTSYASSTGRVLDAFSVLLNVAYRRHYEGEPAMKLESFAIRGKNDLGFSVPVEGELIKVEELFQQALEINASPADVAYSVHLALGRAFAEIAVEKAKEFGVKNVGISGGVAFNELIVKTVRKIVEANGLRFYSTYEVPRGDNGINVGQAFLGGLYLEGYLTKEDLML</sequence>
<dbReference type="GO" id="GO:0016743">
    <property type="term" value="F:carboxyl- or carbamoyltransferase activity"/>
    <property type="evidence" value="ECO:0007669"/>
    <property type="project" value="UniProtKB-UniRule"/>
</dbReference>
<evidence type="ECO:0000259" key="11">
    <source>
        <dbReference type="PROSITE" id="PS51163"/>
    </source>
</evidence>
<dbReference type="Gene3D" id="3.30.420.360">
    <property type="match status" value="1"/>
</dbReference>
<keyword evidence="4" id="KW-0479">Metal-binding</keyword>